<evidence type="ECO:0000256" key="8">
    <source>
        <dbReference type="PROSITE-ProRule" id="PRU00035"/>
    </source>
</evidence>
<feature type="region of interest" description="Disordered" evidence="9">
    <location>
        <begin position="708"/>
        <end position="730"/>
    </location>
</feature>
<evidence type="ECO:0000259" key="11">
    <source>
        <dbReference type="PROSITE" id="PS51038"/>
    </source>
</evidence>
<evidence type="ECO:0000256" key="1">
    <source>
        <dbReference type="ARBA" id="ARBA00004123"/>
    </source>
</evidence>
<name>A0AAD7GL91_9AGAR</name>
<dbReference type="PANTHER" id="PTHR16062">
    <property type="entry name" value="SWI/SNF-RELATED"/>
    <property type="match status" value="1"/>
</dbReference>
<dbReference type="GO" id="GO:0016586">
    <property type="term" value="C:RSC-type complex"/>
    <property type="evidence" value="ECO:0007669"/>
    <property type="project" value="InterPro"/>
</dbReference>
<feature type="compositionally biased region" description="Low complexity" evidence="9">
    <location>
        <begin position="132"/>
        <end position="160"/>
    </location>
</feature>
<feature type="compositionally biased region" description="Acidic residues" evidence="9">
    <location>
        <begin position="179"/>
        <end position="193"/>
    </location>
</feature>
<keyword evidence="4" id="KW-0805">Transcription regulation</keyword>
<keyword evidence="5 8" id="KW-0103">Bromodomain</keyword>
<dbReference type="PROSITE" id="PS50014">
    <property type="entry name" value="BROMODOMAIN_2"/>
    <property type="match status" value="1"/>
</dbReference>
<proteinExistence type="predicted"/>
<keyword evidence="3" id="KW-0156">Chromatin regulator</keyword>
<reference evidence="12" key="1">
    <citation type="submission" date="2023-03" db="EMBL/GenBank/DDBJ databases">
        <title>Massive genome expansion in bonnet fungi (Mycena s.s.) driven by repeated elements and novel gene families across ecological guilds.</title>
        <authorList>
            <consortium name="Lawrence Berkeley National Laboratory"/>
            <person name="Harder C.B."/>
            <person name="Miyauchi S."/>
            <person name="Viragh M."/>
            <person name="Kuo A."/>
            <person name="Thoen E."/>
            <person name="Andreopoulos B."/>
            <person name="Lu D."/>
            <person name="Skrede I."/>
            <person name="Drula E."/>
            <person name="Henrissat B."/>
            <person name="Morin E."/>
            <person name="Kohler A."/>
            <person name="Barry K."/>
            <person name="LaButti K."/>
            <person name="Morin E."/>
            <person name="Salamov A."/>
            <person name="Lipzen A."/>
            <person name="Mereny Z."/>
            <person name="Hegedus B."/>
            <person name="Baldrian P."/>
            <person name="Stursova M."/>
            <person name="Weitz H."/>
            <person name="Taylor A."/>
            <person name="Grigoriev I.V."/>
            <person name="Nagy L.G."/>
            <person name="Martin F."/>
            <person name="Kauserud H."/>
        </authorList>
    </citation>
    <scope>NUCLEOTIDE SEQUENCE</scope>
    <source>
        <strain evidence="12">CBHHK182m</strain>
    </source>
</reference>
<evidence type="ECO:0000259" key="10">
    <source>
        <dbReference type="PROSITE" id="PS50014"/>
    </source>
</evidence>
<evidence type="ECO:0000256" key="7">
    <source>
        <dbReference type="ARBA" id="ARBA00023242"/>
    </source>
</evidence>
<dbReference type="PANTHER" id="PTHR16062:SF13">
    <property type="entry name" value="CHROMATIN STRUCTURE-REMODELING COMPLEX SUBUNIT RSC4"/>
    <property type="match status" value="1"/>
</dbReference>
<accession>A0AAD7GL91</accession>
<dbReference type="Gene3D" id="1.20.920.10">
    <property type="entry name" value="Bromodomain-like"/>
    <property type="match status" value="1"/>
</dbReference>
<dbReference type="GO" id="GO:0006338">
    <property type="term" value="P:chromatin remodeling"/>
    <property type="evidence" value="ECO:0007669"/>
    <property type="project" value="InterPro"/>
</dbReference>
<evidence type="ECO:0008006" key="14">
    <source>
        <dbReference type="Google" id="ProtNLM"/>
    </source>
</evidence>
<feature type="compositionally biased region" description="Pro residues" evidence="9">
    <location>
        <begin position="116"/>
        <end position="127"/>
    </location>
</feature>
<protein>
    <recommendedName>
        <fullName evidence="14">Bromo domain-containing protein</fullName>
    </recommendedName>
</protein>
<feature type="region of interest" description="Disordered" evidence="9">
    <location>
        <begin position="109"/>
        <end position="200"/>
    </location>
</feature>
<dbReference type="InterPro" id="IPR037382">
    <property type="entry name" value="Rsc/polybromo"/>
</dbReference>
<evidence type="ECO:0000256" key="4">
    <source>
        <dbReference type="ARBA" id="ARBA00023015"/>
    </source>
</evidence>
<evidence type="ECO:0000256" key="2">
    <source>
        <dbReference type="ARBA" id="ARBA00022737"/>
    </source>
</evidence>
<evidence type="ECO:0000313" key="13">
    <source>
        <dbReference type="Proteomes" id="UP001215598"/>
    </source>
</evidence>
<keyword evidence="7" id="KW-0539">Nucleus</keyword>
<evidence type="ECO:0000256" key="6">
    <source>
        <dbReference type="ARBA" id="ARBA00023163"/>
    </source>
</evidence>
<organism evidence="12 13">
    <name type="scientific">Mycena metata</name>
    <dbReference type="NCBI Taxonomy" id="1033252"/>
    <lineage>
        <taxon>Eukaryota</taxon>
        <taxon>Fungi</taxon>
        <taxon>Dikarya</taxon>
        <taxon>Basidiomycota</taxon>
        <taxon>Agaricomycotina</taxon>
        <taxon>Agaricomycetes</taxon>
        <taxon>Agaricomycetidae</taxon>
        <taxon>Agaricales</taxon>
        <taxon>Marasmiineae</taxon>
        <taxon>Mycenaceae</taxon>
        <taxon>Mycena</taxon>
    </lineage>
</organism>
<dbReference type="GO" id="GO:0006368">
    <property type="term" value="P:transcription elongation by RNA polymerase II"/>
    <property type="evidence" value="ECO:0007669"/>
    <property type="project" value="TreeGrafter"/>
</dbReference>
<keyword evidence="2" id="KW-0677">Repeat</keyword>
<dbReference type="InterPro" id="IPR001487">
    <property type="entry name" value="Bromodomain"/>
</dbReference>
<dbReference type="Proteomes" id="UP001215598">
    <property type="component" value="Unassembled WGS sequence"/>
</dbReference>
<feature type="domain" description="Bromo" evidence="10">
    <location>
        <begin position="27"/>
        <end position="97"/>
    </location>
</feature>
<comment type="caution">
    <text evidence="12">The sequence shown here is derived from an EMBL/GenBank/DDBJ whole genome shotgun (WGS) entry which is preliminary data.</text>
</comment>
<feature type="compositionally biased region" description="Pro residues" evidence="9">
    <location>
        <begin position="161"/>
        <end position="176"/>
    </location>
</feature>
<comment type="subcellular location">
    <subcellularLocation>
        <location evidence="1">Nucleus</location>
    </subcellularLocation>
</comment>
<dbReference type="AlphaFoldDB" id="A0AAD7GL91"/>
<dbReference type="InterPro" id="IPR043151">
    <property type="entry name" value="BAH_sf"/>
</dbReference>
<evidence type="ECO:0000256" key="5">
    <source>
        <dbReference type="ARBA" id="ARBA00023117"/>
    </source>
</evidence>
<evidence type="ECO:0000256" key="9">
    <source>
        <dbReference type="SAM" id="MobiDB-lite"/>
    </source>
</evidence>
<dbReference type="Gene3D" id="2.30.30.490">
    <property type="match status" value="1"/>
</dbReference>
<keyword evidence="6" id="KW-0804">Transcription</keyword>
<feature type="region of interest" description="Disordered" evidence="9">
    <location>
        <begin position="624"/>
        <end position="678"/>
    </location>
</feature>
<dbReference type="InterPro" id="IPR036427">
    <property type="entry name" value="Bromodomain-like_sf"/>
</dbReference>
<sequence>MGVTAAQKKSIEEVLHALTSATGRPPRKRELAGMFLELVDRDDWPEYYNLIPEPRCLNNIQTTLEKNRYKDPLDAYTDLSLVFLNALFYNEPDSQIAKDAQTLKNILETEWKSRPLPTPRDSPPPTAPKVQKPASPKSKPTAAAPKAIAPAHAPTASTSTMPPPPVPAPVEPPAPADPSDSESDFSSDDDDLDDPHANPLGVQDLDIVHQLERGLPRYVTLVGPEDGWMADVKHERHLEIVQAIKAYRDADNVKLSTALDGVPEDKLAISWRLLESRSRSKTYYSSSRPFDCDIARMFESGRRHYLSLSGGIPGLAGEGWTRVVALQRIAHELTAPTAPALPLTQPLVLAPPLRAPGPHVVESVTHKGLVLRARDYVHVVSGAEPESPTMGLGVGRPLVGRVVGCWRQEREGEGEGDGEGGVSVRWYLHSNEIGHLMPETRRGEIEGEVVQTDKITHHLLPDIIERVAVQHPSTARRGRPRAPVWFPGWPVYVCGCRYDAIRASVRRIPREEWFADHPESPADALDLFERPVSFGTKEKEKAPARAGVGADRSVVTAGGQAVSAVEELGAETVRHFERDPSTGAVLWFPGAPMHQVACVPPPRHRLEYLAFLAKKYRPDLEPTLTSNAKIKTETKSEPGEGQKVKQNGSGDGEEKEKITRNGNGHGHADDSMGSDDADAGARGLLMEVDSVAMTAGHDHDAKAVEVGAGGGVDMDMDGTEPEPPAAKRRKVEVEERYISASERIREVLARSVPVPVPEVVN</sequence>
<dbReference type="SUPFAM" id="SSF47370">
    <property type="entry name" value="Bromodomain"/>
    <property type="match status" value="1"/>
</dbReference>
<evidence type="ECO:0000256" key="3">
    <source>
        <dbReference type="ARBA" id="ARBA00022853"/>
    </source>
</evidence>
<dbReference type="PRINTS" id="PR00503">
    <property type="entry name" value="BROMODOMAIN"/>
</dbReference>
<dbReference type="InterPro" id="IPR001025">
    <property type="entry name" value="BAH_dom"/>
</dbReference>
<gene>
    <name evidence="12" type="ORF">B0H16DRAFT_1642831</name>
</gene>
<dbReference type="CDD" id="cd04369">
    <property type="entry name" value="Bromodomain"/>
    <property type="match status" value="1"/>
</dbReference>
<evidence type="ECO:0000313" key="12">
    <source>
        <dbReference type="EMBL" id="KAJ7700290.1"/>
    </source>
</evidence>
<dbReference type="GO" id="GO:0003682">
    <property type="term" value="F:chromatin binding"/>
    <property type="evidence" value="ECO:0007669"/>
    <property type="project" value="InterPro"/>
</dbReference>
<feature type="compositionally biased region" description="Basic and acidic residues" evidence="9">
    <location>
        <begin position="630"/>
        <end position="643"/>
    </location>
</feature>
<keyword evidence="13" id="KW-1185">Reference proteome</keyword>
<dbReference type="EMBL" id="JARKIB010000555">
    <property type="protein sequence ID" value="KAJ7700290.1"/>
    <property type="molecule type" value="Genomic_DNA"/>
</dbReference>
<dbReference type="Pfam" id="PF00439">
    <property type="entry name" value="Bromodomain"/>
    <property type="match status" value="1"/>
</dbReference>
<dbReference type="SMART" id="SM00297">
    <property type="entry name" value="BROMO"/>
    <property type="match status" value="1"/>
</dbReference>
<dbReference type="PROSITE" id="PS51038">
    <property type="entry name" value="BAH"/>
    <property type="match status" value="1"/>
</dbReference>
<feature type="domain" description="BAH" evidence="11">
    <location>
        <begin position="369"/>
        <end position="509"/>
    </location>
</feature>